<gene>
    <name evidence="1" type="ORF">Tci_839303</name>
</gene>
<organism evidence="1">
    <name type="scientific">Tanacetum cinerariifolium</name>
    <name type="common">Dalmatian daisy</name>
    <name type="synonym">Chrysanthemum cinerariifolium</name>
    <dbReference type="NCBI Taxonomy" id="118510"/>
    <lineage>
        <taxon>Eukaryota</taxon>
        <taxon>Viridiplantae</taxon>
        <taxon>Streptophyta</taxon>
        <taxon>Embryophyta</taxon>
        <taxon>Tracheophyta</taxon>
        <taxon>Spermatophyta</taxon>
        <taxon>Magnoliopsida</taxon>
        <taxon>eudicotyledons</taxon>
        <taxon>Gunneridae</taxon>
        <taxon>Pentapetalae</taxon>
        <taxon>asterids</taxon>
        <taxon>campanulids</taxon>
        <taxon>Asterales</taxon>
        <taxon>Asteraceae</taxon>
        <taxon>Asteroideae</taxon>
        <taxon>Anthemideae</taxon>
        <taxon>Anthemidinae</taxon>
        <taxon>Tanacetum</taxon>
    </lineage>
</organism>
<sequence length="84" mass="9269">MAMTENIAPPDAIGSGPTMSIPYWEKGHAELIGVISCFNFLGMDEWIWKASLWSLMHSAGALVYFLEDAPCLYWPDVLSCGSNL</sequence>
<accession>A0A699QFJ7</accession>
<reference evidence="1" key="1">
    <citation type="journal article" date="2019" name="Sci. Rep.">
        <title>Draft genome of Tanacetum cinerariifolium, the natural source of mosquito coil.</title>
        <authorList>
            <person name="Yamashiro T."/>
            <person name="Shiraishi A."/>
            <person name="Satake H."/>
            <person name="Nakayama K."/>
        </authorList>
    </citation>
    <scope>NUCLEOTIDE SEQUENCE</scope>
</reference>
<dbReference type="AlphaFoldDB" id="A0A699QFJ7"/>
<comment type="caution">
    <text evidence="1">The sequence shown here is derived from an EMBL/GenBank/DDBJ whole genome shotgun (WGS) entry which is preliminary data.</text>
</comment>
<dbReference type="EMBL" id="BKCJ011015068">
    <property type="protein sequence ID" value="GFC67333.1"/>
    <property type="molecule type" value="Genomic_DNA"/>
</dbReference>
<name>A0A699QFJ7_TANCI</name>
<protein>
    <submittedName>
        <fullName evidence="1">Uncharacterized protein</fullName>
    </submittedName>
</protein>
<evidence type="ECO:0000313" key="1">
    <source>
        <dbReference type="EMBL" id="GFC67333.1"/>
    </source>
</evidence>
<proteinExistence type="predicted"/>